<organism evidence="6 7">
    <name type="scientific">Pristionchus fissidentatus</name>
    <dbReference type="NCBI Taxonomy" id="1538716"/>
    <lineage>
        <taxon>Eukaryota</taxon>
        <taxon>Metazoa</taxon>
        <taxon>Ecdysozoa</taxon>
        <taxon>Nematoda</taxon>
        <taxon>Chromadorea</taxon>
        <taxon>Rhabditida</taxon>
        <taxon>Rhabditina</taxon>
        <taxon>Diplogasteromorpha</taxon>
        <taxon>Diplogasteroidea</taxon>
        <taxon>Neodiplogasteridae</taxon>
        <taxon>Pristionchus</taxon>
    </lineage>
</organism>
<comment type="similarity">
    <text evidence="1">Belongs to the leprecan family.</text>
</comment>
<dbReference type="GO" id="GO:0005783">
    <property type="term" value="C:endoplasmic reticulum"/>
    <property type="evidence" value="ECO:0007669"/>
    <property type="project" value="TreeGrafter"/>
</dbReference>
<evidence type="ECO:0000256" key="2">
    <source>
        <dbReference type="ARBA" id="ARBA00022729"/>
    </source>
</evidence>
<reference evidence="6" key="1">
    <citation type="submission" date="2023-10" db="EMBL/GenBank/DDBJ databases">
        <title>Genome assembly of Pristionchus species.</title>
        <authorList>
            <person name="Yoshida K."/>
            <person name="Sommer R.J."/>
        </authorList>
    </citation>
    <scope>NUCLEOTIDE SEQUENCE</scope>
    <source>
        <strain evidence="6">RS5133</strain>
    </source>
</reference>
<evidence type="ECO:0000313" key="7">
    <source>
        <dbReference type="Proteomes" id="UP001432322"/>
    </source>
</evidence>
<evidence type="ECO:0000256" key="4">
    <source>
        <dbReference type="SAM" id="SignalP"/>
    </source>
</evidence>
<proteinExistence type="inferred from homology"/>
<feature type="chain" id="PRO_5043618974" description="Leprecan-like alpha-helical domain-containing protein" evidence="4">
    <location>
        <begin position="17"/>
        <end position="485"/>
    </location>
</feature>
<evidence type="ECO:0000256" key="3">
    <source>
        <dbReference type="ARBA" id="ARBA00023180"/>
    </source>
</evidence>
<dbReference type="Pfam" id="PF23557">
    <property type="entry name" value="TPR_leprecan"/>
    <property type="match status" value="1"/>
</dbReference>
<evidence type="ECO:0000259" key="5">
    <source>
        <dbReference type="Pfam" id="PF23557"/>
    </source>
</evidence>
<evidence type="ECO:0000313" key="6">
    <source>
        <dbReference type="EMBL" id="GMT23007.1"/>
    </source>
</evidence>
<keyword evidence="7" id="KW-1185">Reference proteome</keyword>
<dbReference type="Proteomes" id="UP001432322">
    <property type="component" value="Unassembled WGS sequence"/>
</dbReference>
<dbReference type="GO" id="GO:0005518">
    <property type="term" value="F:collagen binding"/>
    <property type="evidence" value="ECO:0007669"/>
    <property type="project" value="TreeGrafter"/>
</dbReference>
<feature type="domain" description="Leprecan-like alpha-helical" evidence="5">
    <location>
        <begin position="25"/>
        <end position="316"/>
    </location>
</feature>
<dbReference type="InterPro" id="IPR052284">
    <property type="entry name" value="Collagen_mod_leprecan"/>
</dbReference>
<name>A0AAV5VYJ6_9BILA</name>
<dbReference type="InterPro" id="IPR056585">
    <property type="entry name" value="Leprecan_dom"/>
</dbReference>
<evidence type="ECO:0000256" key="1">
    <source>
        <dbReference type="ARBA" id="ARBA00006487"/>
    </source>
</evidence>
<keyword evidence="3" id="KW-0325">Glycoprotein</keyword>
<dbReference type="EMBL" id="BTSY01000004">
    <property type="protein sequence ID" value="GMT23007.1"/>
    <property type="molecule type" value="Genomic_DNA"/>
</dbReference>
<dbReference type="PANTHER" id="PTHR13986:SF8">
    <property type="entry name" value="PROLYL 3-HYDROXYLASE 1-LIKE PROTEIN"/>
    <property type="match status" value="1"/>
</dbReference>
<feature type="signal peptide" evidence="4">
    <location>
        <begin position="1"/>
        <end position="16"/>
    </location>
</feature>
<protein>
    <recommendedName>
        <fullName evidence="5">Leprecan-like alpha-helical domain-containing protein</fullName>
    </recommendedName>
</protein>
<keyword evidence="2 4" id="KW-0732">Signal</keyword>
<comment type="caution">
    <text evidence="6">The sequence shown here is derived from an EMBL/GenBank/DDBJ whole genome shotgun (WGS) entry which is preliminary data.</text>
</comment>
<accession>A0AAV5VYJ6</accession>
<dbReference type="GO" id="GO:0030199">
    <property type="term" value="P:collagen fibril organization"/>
    <property type="evidence" value="ECO:0007669"/>
    <property type="project" value="TreeGrafter"/>
</dbReference>
<dbReference type="Gene3D" id="1.25.40.10">
    <property type="entry name" value="Tetratricopeptide repeat domain"/>
    <property type="match status" value="1"/>
</dbReference>
<gene>
    <name evidence="6" type="ORF">PFISCL1PPCAC_14304</name>
</gene>
<sequence>MRISYLLLFSIANCLATLEDPELTFEKLFKFGKDAYTEGRWTDCVGFMRRALEDWDYHQSETHSCAARCIKKLPAPSFDADAQPNYVVMSRFHHSSQRSLCINRCRRERFSSRRPAISKRDVVHDFLERRPFNYLQVCSWKDGEFAAAATAAYTYLVANPGDEEAKANMEFYMNDAEFTEDLLDDKMRTDYERMFISGVRAYEEEDWQKCVSHLDTALEEFFKTEELCRIDCRDRVDWTGIGSDNDVDTILTAIHRSTVSCQHDCLSRLSWINGHSFGNIVAQIYRYQHLCYFKQKRGQDAARAISNHLLLDASPDIRWNKAHYMTLYPGRDEIFRPEARIVEFARNRLYEQRFLDFVEDKSKLVHGMYPTESREDYAPLEATERDELIKDSFAYSEIGSSLSPELCKTLRQIALQLPIGHEKQARQEAETRVQKHFPYAKLQGLWCGELRRPACDRAVVLSIDADNCSEWLGPLHSGCALVACE</sequence>
<dbReference type="PANTHER" id="PTHR13986">
    <property type="entry name" value="PROTEIN LYSINE HYDROXYLATION COMPLEX COMPONENT"/>
    <property type="match status" value="1"/>
</dbReference>
<dbReference type="InterPro" id="IPR011990">
    <property type="entry name" value="TPR-like_helical_dom_sf"/>
</dbReference>
<dbReference type="AlphaFoldDB" id="A0AAV5VYJ6"/>